<keyword evidence="5 10" id="KW-0418">Kinase</keyword>
<dbReference type="STRING" id="351605.Gura_2579"/>
<dbReference type="OrthoDB" id="9812433at2"/>
<dbReference type="GO" id="GO:0004715">
    <property type="term" value="F:non-membrane spanning protein tyrosine kinase activity"/>
    <property type="evidence" value="ECO:0007669"/>
    <property type="project" value="UniProtKB-EC"/>
</dbReference>
<dbReference type="Gene3D" id="3.40.50.300">
    <property type="entry name" value="P-loop containing nucleotide triphosphate hydrolases"/>
    <property type="match status" value="1"/>
</dbReference>
<keyword evidence="4" id="KW-0547">Nucleotide-binding</keyword>
<keyword evidence="6" id="KW-0067">ATP-binding</keyword>
<protein>
    <recommendedName>
        <fullName evidence="2">non-specific protein-tyrosine kinase</fullName>
        <ecNumber evidence="2">2.7.10.2</ecNumber>
    </recommendedName>
</protein>
<evidence type="ECO:0000256" key="7">
    <source>
        <dbReference type="ARBA" id="ARBA00023137"/>
    </source>
</evidence>
<dbReference type="KEGG" id="gur:Gura_2579"/>
<comment type="catalytic activity">
    <reaction evidence="8">
        <text>L-tyrosyl-[protein] + ATP = O-phospho-L-tyrosyl-[protein] + ADP + H(+)</text>
        <dbReference type="Rhea" id="RHEA:10596"/>
        <dbReference type="Rhea" id="RHEA-COMP:10136"/>
        <dbReference type="Rhea" id="RHEA-COMP:20101"/>
        <dbReference type="ChEBI" id="CHEBI:15378"/>
        <dbReference type="ChEBI" id="CHEBI:30616"/>
        <dbReference type="ChEBI" id="CHEBI:46858"/>
        <dbReference type="ChEBI" id="CHEBI:61978"/>
        <dbReference type="ChEBI" id="CHEBI:456216"/>
        <dbReference type="EC" id="2.7.10.2"/>
    </reaction>
</comment>
<evidence type="ECO:0000256" key="4">
    <source>
        <dbReference type="ARBA" id="ARBA00022741"/>
    </source>
</evidence>
<evidence type="ECO:0000256" key="5">
    <source>
        <dbReference type="ARBA" id="ARBA00022777"/>
    </source>
</evidence>
<dbReference type="SUPFAM" id="SSF52540">
    <property type="entry name" value="P-loop containing nucleoside triphosphate hydrolases"/>
    <property type="match status" value="1"/>
</dbReference>
<keyword evidence="7 10" id="KW-0829">Tyrosine-protein kinase</keyword>
<dbReference type="InterPro" id="IPR005702">
    <property type="entry name" value="Wzc-like_C"/>
</dbReference>
<dbReference type="Proteomes" id="UP000006695">
    <property type="component" value="Chromosome"/>
</dbReference>
<feature type="domain" description="AAA" evidence="9">
    <location>
        <begin position="154"/>
        <end position="297"/>
    </location>
</feature>
<dbReference type="InterPro" id="IPR027417">
    <property type="entry name" value="P-loop_NTPase"/>
</dbReference>
<reference evidence="10 11" key="1">
    <citation type="submission" date="2007-05" db="EMBL/GenBank/DDBJ databases">
        <title>Complete sequence of Geobacter uraniireducens Rf4.</title>
        <authorList>
            <consortium name="US DOE Joint Genome Institute"/>
            <person name="Copeland A."/>
            <person name="Lucas S."/>
            <person name="Lapidus A."/>
            <person name="Barry K."/>
            <person name="Detter J.C."/>
            <person name="Glavina del Rio T."/>
            <person name="Hammon N."/>
            <person name="Israni S."/>
            <person name="Dalin E."/>
            <person name="Tice H."/>
            <person name="Pitluck S."/>
            <person name="Chertkov O."/>
            <person name="Brettin T."/>
            <person name="Bruce D."/>
            <person name="Han C."/>
            <person name="Schmutz J."/>
            <person name="Larimer F."/>
            <person name="Land M."/>
            <person name="Hauser L."/>
            <person name="Kyrpides N."/>
            <person name="Mikhailova N."/>
            <person name="Shelobolina E."/>
            <person name="Aklujkar M."/>
            <person name="Lovley D."/>
            <person name="Richardson P."/>
        </authorList>
    </citation>
    <scope>NUCLEOTIDE SEQUENCE [LARGE SCALE GENOMIC DNA]</scope>
    <source>
        <strain evidence="11">ATCC BAA-1134 / JCM 13001 / Rf4</strain>
    </source>
</reference>
<evidence type="ECO:0000259" key="9">
    <source>
        <dbReference type="Pfam" id="PF13614"/>
    </source>
</evidence>
<evidence type="ECO:0000256" key="2">
    <source>
        <dbReference type="ARBA" id="ARBA00011903"/>
    </source>
</evidence>
<dbReference type="InterPro" id="IPR050445">
    <property type="entry name" value="Bact_polysacc_biosynth/exp"/>
</dbReference>
<evidence type="ECO:0000256" key="1">
    <source>
        <dbReference type="ARBA" id="ARBA00007316"/>
    </source>
</evidence>
<sequence>MEAMEPHTEVLEPPMDVLEPHMEVLEPHMEVLEPHDESSTGERLVLKPRVHHLKKTPPTEKHIRLPEHKRHVPEAPQYEFTTRPAEMEKLGWVSPTYHQSRSVTLDPRAIAENRCVAFMSDAPEVEAYRILRTKIMHRIREKGGNTLMVTSALAGEGKTLTAINLALTFAKEFSQTVLLVDCDLRRQKIHDYLKFDSDRGVCDYLLDDCPVSELMVWPGIEKLTLISGGRTISDSSELLGSPRMKELVADLKNRYPDRLVIFDVPPVLATADALAFTPLVDTILVTVREGETAVDDINRALGMLPPDKILGLVLNRTRRPMNSYYPPQKK</sequence>
<accession>A5G4N9</accession>
<evidence type="ECO:0000313" key="11">
    <source>
        <dbReference type="Proteomes" id="UP000006695"/>
    </source>
</evidence>
<proteinExistence type="inferred from homology"/>
<dbReference type="Pfam" id="PF13614">
    <property type="entry name" value="AAA_31"/>
    <property type="match status" value="1"/>
</dbReference>
<keyword evidence="3 10" id="KW-0808">Transferase</keyword>
<keyword evidence="11" id="KW-1185">Reference proteome</keyword>
<dbReference type="AlphaFoldDB" id="A5G4N9"/>
<dbReference type="PANTHER" id="PTHR32309">
    <property type="entry name" value="TYROSINE-PROTEIN KINASE"/>
    <property type="match status" value="1"/>
</dbReference>
<dbReference type="EC" id="2.7.10.2" evidence="2"/>
<dbReference type="CDD" id="cd05387">
    <property type="entry name" value="BY-kinase"/>
    <property type="match status" value="1"/>
</dbReference>
<dbReference type="InterPro" id="IPR025669">
    <property type="entry name" value="AAA_dom"/>
</dbReference>
<evidence type="ECO:0000256" key="8">
    <source>
        <dbReference type="ARBA" id="ARBA00051245"/>
    </source>
</evidence>
<evidence type="ECO:0000313" key="10">
    <source>
        <dbReference type="EMBL" id="ABQ26757.1"/>
    </source>
</evidence>
<dbReference type="EMBL" id="CP000698">
    <property type="protein sequence ID" value="ABQ26757.1"/>
    <property type="molecule type" value="Genomic_DNA"/>
</dbReference>
<comment type="similarity">
    <text evidence="1">Belongs to the CpsD/CapB family.</text>
</comment>
<organism evidence="10 11">
    <name type="scientific">Geotalea uraniireducens (strain Rf4)</name>
    <name type="common">Geobacter uraniireducens</name>
    <dbReference type="NCBI Taxonomy" id="351605"/>
    <lineage>
        <taxon>Bacteria</taxon>
        <taxon>Pseudomonadati</taxon>
        <taxon>Thermodesulfobacteriota</taxon>
        <taxon>Desulfuromonadia</taxon>
        <taxon>Geobacterales</taxon>
        <taxon>Geobacteraceae</taxon>
        <taxon>Geotalea</taxon>
    </lineage>
</organism>
<dbReference type="RefSeq" id="WP_011939435.1">
    <property type="nucleotide sequence ID" value="NC_009483.1"/>
</dbReference>
<evidence type="ECO:0000256" key="6">
    <source>
        <dbReference type="ARBA" id="ARBA00022840"/>
    </source>
</evidence>
<gene>
    <name evidence="10" type="ordered locus">Gura_2579</name>
</gene>
<dbReference type="PANTHER" id="PTHR32309:SF13">
    <property type="entry name" value="FERRIC ENTEROBACTIN TRANSPORT PROTEIN FEPE"/>
    <property type="match status" value="1"/>
</dbReference>
<name>A5G4N9_GEOUR</name>
<dbReference type="HOGENOM" id="CLU_052027_1_2_7"/>
<dbReference type="GO" id="GO:0005886">
    <property type="term" value="C:plasma membrane"/>
    <property type="evidence" value="ECO:0007669"/>
    <property type="project" value="TreeGrafter"/>
</dbReference>
<evidence type="ECO:0000256" key="3">
    <source>
        <dbReference type="ARBA" id="ARBA00022679"/>
    </source>
</evidence>